<dbReference type="Gene3D" id="1.20.1280.50">
    <property type="match status" value="1"/>
</dbReference>
<dbReference type="AlphaFoldDB" id="A0A0D2K528"/>
<keyword evidence="2" id="KW-0833">Ubl conjugation pathway</keyword>
<feature type="region of interest" description="Disordered" evidence="3">
    <location>
        <begin position="1"/>
        <end position="79"/>
    </location>
</feature>
<dbReference type="RefSeq" id="XP_013904562.1">
    <property type="nucleotide sequence ID" value="XM_014049108.1"/>
</dbReference>
<dbReference type="EMBL" id="KK100492">
    <property type="protein sequence ID" value="KIZ05543.1"/>
    <property type="molecule type" value="Genomic_DNA"/>
</dbReference>
<dbReference type="InterPro" id="IPR036047">
    <property type="entry name" value="F-box-like_dom_sf"/>
</dbReference>
<dbReference type="InterPro" id="IPR052121">
    <property type="entry name" value="F-box_SCF_Substrate_Recog"/>
</dbReference>
<feature type="region of interest" description="Disordered" evidence="3">
    <location>
        <begin position="298"/>
        <end position="355"/>
    </location>
</feature>
<dbReference type="InterPro" id="IPR001810">
    <property type="entry name" value="F-box_dom"/>
</dbReference>
<sequence>MAVQHWDDAELNEALELETSPQPSPLSDRSSGFSYSYELNYAHGVMEREGSPRRRRPPSKKRARSTAQQQQQRSQHDLRSHLEPQHMQHQPQCIQTQRHSCDPDAALAPPVATPLAAVRTAAPSPVPQVPSPAAQAPGSGACPLQALPLQLLVRLLSFLSAQDLAAAARSSTLLRSLSDEPTLWRRLFCARWGKPRGPQQLPPKTWKARYVERDLAELAEARARALGAGGGSGGDGEGSAGGGGLAAAAAADAFVEAQLAKRQRALGRAHVDDPMEVTDDVARRVEAWRAARGFAPLSRVGAGSGAPAPAPGAGADAGREQAAAGQGLAPGGPAAAQRQQQQQQQQQQQASQQQGGNLAGVHRWCRVAGAGDVYCCEATGDVHVCDSTCTEHVLERTSGLLVCPISGTVRDDLRSVCLPPCEGEGEDEEDAATAAEGDWGGRLARAFELGYYAESLEELERTCFVPLPRRGS</sequence>
<dbReference type="PANTHER" id="PTHR46550:SF1">
    <property type="entry name" value="F-BOX PROTEIN 3"/>
    <property type="match status" value="1"/>
</dbReference>
<dbReference type="STRING" id="145388.A0A0D2K528"/>
<evidence type="ECO:0000256" key="3">
    <source>
        <dbReference type="SAM" id="MobiDB-lite"/>
    </source>
</evidence>
<keyword evidence="6" id="KW-1185">Reference proteome</keyword>
<dbReference type="Proteomes" id="UP000054498">
    <property type="component" value="Unassembled WGS sequence"/>
</dbReference>
<accession>A0A0D2K528</accession>
<name>A0A0D2K528_9CHLO</name>
<evidence type="ECO:0000313" key="5">
    <source>
        <dbReference type="EMBL" id="KIZ05543.1"/>
    </source>
</evidence>
<feature type="compositionally biased region" description="Basic residues" evidence="3">
    <location>
        <begin position="53"/>
        <end position="64"/>
    </location>
</feature>
<dbReference type="SUPFAM" id="SSF81383">
    <property type="entry name" value="F-box domain"/>
    <property type="match status" value="1"/>
</dbReference>
<evidence type="ECO:0000313" key="6">
    <source>
        <dbReference type="Proteomes" id="UP000054498"/>
    </source>
</evidence>
<dbReference type="Pfam" id="PF12937">
    <property type="entry name" value="F-box-like"/>
    <property type="match status" value="1"/>
</dbReference>
<feature type="compositionally biased region" description="Low complexity" evidence="3">
    <location>
        <begin position="305"/>
        <end position="355"/>
    </location>
</feature>
<feature type="domain" description="F-box" evidence="4">
    <location>
        <begin position="141"/>
        <end position="187"/>
    </location>
</feature>
<dbReference type="OrthoDB" id="551801at2759"/>
<evidence type="ECO:0000256" key="1">
    <source>
        <dbReference type="ARBA" id="ARBA00004906"/>
    </source>
</evidence>
<proteinExistence type="predicted"/>
<evidence type="ECO:0000256" key="2">
    <source>
        <dbReference type="ARBA" id="ARBA00022786"/>
    </source>
</evidence>
<reference evidence="5 6" key="1">
    <citation type="journal article" date="2013" name="BMC Genomics">
        <title>Reconstruction of the lipid metabolism for the microalga Monoraphidium neglectum from its genome sequence reveals characteristics suitable for biofuel production.</title>
        <authorList>
            <person name="Bogen C."/>
            <person name="Al-Dilaimi A."/>
            <person name="Albersmeier A."/>
            <person name="Wichmann J."/>
            <person name="Grundmann M."/>
            <person name="Rupp O."/>
            <person name="Lauersen K.J."/>
            <person name="Blifernez-Klassen O."/>
            <person name="Kalinowski J."/>
            <person name="Goesmann A."/>
            <person name="Mussgnug J.H."/>
            <person name="Kruse O."/>
        </authorList>
    </citation>
    <scope>NUCLEOTIDE SEQUENCE [LARGE SCALE GENOMIC DNA]</scope>
    <source>
        <strain evidence="5 6">SAG 48.87</strain>
    </source>
</reference>
<comment type="pathway">
    <text evidence="1">Protein modification; protein ubiquitination.</text>
</comment>
<gene>
    <name evidence="5" type="ORF">MNEG_2412</name>
</gene>
<organism evidence="5 6">
    <name type="scientific">Monoraphidium neglectum</name>
    <dbReference type="NCBI Taxonomy" id="145388"/>
    <lineage>
        <taxon>Eukaryota</taxon>
        <taxon>Viridiplantae</taxon>
        <taxon>Chlorophyta</taxon>
        <taxon>core chlorophytes</taxon>
        <taxon>Chlorophyceae</taxon>
        <taxon>CS clade</taxon>
        <taxon>Sphaeropleales</taxon>
        <taxon>Selenastraceae</taxon>
        <taxon>Monoraphidium</taxon>
    </lineage>
</organism>
<dbReference type="KEGG" id="mng:MNEG_2412"/>
<protein>
    <recommendedName>
        <fullName evidence="4">F-box domain-containing protein</fullName>
    </recommendedName>
</protein>
<dbReference type="PANTHER" id="PTHR46550">
    <property type="entry name" value="F-BOX ONLY PROTEIN 3"/>
    <property type="match status" value="1"/>
</dbReference>
<dbReference type="GO" id="GO:0005737">
    <property type="term" value="C:cytoplasm"/>
    <property type="evidence" value="ECO:0007669"/>
    <property type="project" value="TreeGrafter"/>
</dbReference>
<evidence type="ECO:0000259" key="4">
    <source>
        <dbReference type="PROSITE" id="PS50181"/>
    </source>
</evidence>
<feature type="compositionally biased region" description="Polar residues" evidence="3">
    <location>
        <begin position="19"/>
        <end position="34"/>
    </location>
</feature>
<dbReference type="PROSITE" id="PS50181">
    <property type="entry name" value="FBOX"/>
    <property type="match status" value="1"/>
</dbReference>
<dbReference type="GeneID" id="25735290"/>